<dbReference type="EMBL" id="CYSC01000019">
    <property type="protein sequence ID" value="CUH71328.1"/>
    <property type="molecule type" value="Genomic_DNA"/>
</dbReference>
<dbReference type="EMBL" id="CYSB01000007">
    <property type="protein sequence ID" value="CUH63541.1"/>
    <property type="molecule type" value="Genomic_DNA"/>
</dbReference>
<evidence type="ECO:0000313" key="4">
    <source>
        <dbReference type="Proteomes" id="UP000051887"/>
    </source>
</evidence>
<keyword evidence="3" id="KW-1185">Reference proteome</keyword>
<evidence type="ECO:0000313" key="3">
    <source>
        <dbReference type="Proteomes" id="UP000051086"/>
    </source>
</evidence>
<proteinExistence type="predicted"/>
<organism evidence="2 4">
    <name type="scientific">Thalassovita autumnalis</name>
    <dbReference type="NCBI Taxonomy" id="2072972"/>
    <lineage>
        <taxon>Bacteria</taxon>
        <taxon>Pseudomonadati</taxon>
        <taxon>Pseudomonadota</taxon>
        <taxon>Alphaproteobacteria</taxon>
        <taxon>Rhodobacterales</taxon>
        <taxon>Roseobacteraceae</taxon>
        <taxon>Thalassovita</taxon>
    </lineage>
</organism>
<evidence type="ECO:0000313" key="1">
    <source>
        <dbReference type="EMBL" id="CUH63541.1"/>
    </source>
</evidence>
<gene>
    <name evidence="1" type="ORF">TL5118_00497</name>
    <name evidence="2" type="ORF">TL5120_01114</name>
</gene>
<dbReference type="Proteomes" id="UP000051086">
    <property type="component" value="Unassembled WGS sequence"/>
</dbReference>
<sequence>MDSVAMGPDGQANHLLGLMRSQRNSGSLKSYTEFLPGLFLNSDPALELRGKFKSPADQLLELTLKPHGNGNWCGLHLALGPMRLDNLGIFGFALRGHAREMTMLRACLRSGTDEGFVDCFFDKHVLLRAEEASHIDALSLNQNTNIPQHANWRELVIFLPTQACQLMLADLRVFAV</sequence>
<name>A0A0P1FRY4_9RHOB</name>
<dbReference type="RefSeq" id="WP_058242652.1">
    <property type="nucleotide sequence ID" value="NZ_CYSB01000007.1"/>
</dbReference>
<dbReference type="AlphaFoldDB" id="A0A0P1FRY4"/>
<evidence type="ECO:0000313" key="2">
    <source>
        <dbReference type="EMBL" id="CUH71328.1"/>
    </source>
</evidence>
<reference evidence="1 3" key="2">
    <citation type="submission" date="2015-09" db="EMBL/GenBank/DDBJ databases">
        <authorList>
            <person name="Rodrigo-Torres L."/>
            <person name="Arahal D.R."/>
        </authorList>
    </citation>
    <scope>NUCLEOTIDE SEQUENCE [LARGE SCALE GENOMIC DNA]</scope>
    <source>
        <strain evidence="1 3">CECT 5118</strain>
    </source>
</reference>
<accession>A0A0P1FRY4</accession>
<dbReference type="Proteomes" id="UP000051887">
    <property type="component" value="Unassembled WGS sequence"/>
</dbReference>
<protein>
    <submittedName>
        <fullName evidence="2">Uncharacterized protein</fullName>
    </submittedName>
</protein>
<reference evidence="2 4" key="1">
    <citation type="submission" date="2015-09" db="EMBL/GenBank/DDBJ databases">
        <authorList>
            <consortium name="Swine Surveillance"/>
        </authorList>
    </citation>
    <scope>NUCLEOTIDE SEQUENCE [LARGE SCALE GENOMIC DNA]</scope>
    <source>
        <strain evidence="2 4">5120</strain>
    </source>
</reference>
<dbReference type="OrthoDB" id="7876523at2"/>